<feature type="region of interest" description="Disordered" evidence="1">
    <location>
        <begin position="261"/>
        <end position="326"/>
    </location>
</feature>
<feature type="compositionally biased region" description="Basic and acidic residues" evidence="1">
    <location>
        <begin position="493"/>
        <end position="522"/>
    </location>
</feature>
<feature type="region of interest" description="Disordered" evidence="1">
    <location>
        <begin position="836"/>
        <end position="878"/>
    </location>
</feature>
<keyword evidence="3" id="KW-1185">Reference proteome</keyword>
<feature type="compositionally biased region" description="Polar residues" evidence="1">
    <location>
        <begin position="421"/>
        <end position="431"/>
    </location>
</feature>
<dbReference type="InterPro" id="IPR001370">
    <property type="entry name" value="BIR_rpt"/>
</dbReference>
<accession>A0ABD0JNS7</accession>
<feature type="region of interest" description="Disordered" evidence="1">
    <location>
        <begin position="657"/>
        <end position="693"/>
    </location>
</feature>
<feature type="compositionally biased region" description="Basic and acidic residues" evidence="1">
    <location>
        <begin position="265"/>
        <end position="300"/>
    </location>
</feature>
<reference evidence="2 3" key="1">
    <citation type="journal article" date="2023" name="Sci. Data">
        <title>Genome assembly of the Korean intertidal mud-creeper Batillaria attramentaria.</title>
        <authorList>
            <person name="Patra A.K."/>
            <person name="Ho P.T."/>
            <person name="Jun S."/>
            <person name="Lee S.J."/>
            <person name="Kim Y."/>
            <person name="Won Y.J."/>
        </authorList>
    </citation>
    <scope>NUCLEOTIDE SEQUENCE [LARGE SCALE GENOMIC DNA]</scope>
    <source>
        <strain evidence="2">Wonlab-2016</strain>
    </source>
</reference>
<organism evidence="2 3">
    <name type="scientific">Batillaria attramentaria</name>
    <dbReference type="NCBI Taxonomy" id="370345"/>
    <lineage>
        <taxon>Eukaryota</taxon>
        <taxon>Metazoa</taxon>
        <taxon>Spiralia</taxon>
        <taxon>Lophotrochozoa</taxon>
        <taxon>Mollusca</taxon>
        <taxon>Gastropoda</taxon>
        <taxon>Caenogastropoda</taxon>
        <taxon>Sorbeoconcha</taxon>
        <taxon>Cerithioidea</taxon>
        <taxon>Batillariidae</taxon>
        <taxon>Batillaria</taxon>
    </lineage>
</organism>
<feature type="compositionally biased region" description="Basic and acidic residues" evidence="1">
    <location>
        <begin position="597"/>
        <end position="609"/>
    </location>
</feature>
<dbReference type="Proteomes" id="UP001519460">
    <property type="component" value="Unassembled WGS sequence"/>
</dbReference>
<name>A0ABD0JNS7_9CAEN</name>
<evidence type="ECO:0000256" key="1">
    <source>
        <dbReference type="SAM" id="MobiDB-lite"/>
    </source>
</evidence>
<dbReference type="PROSITE" id="PS50143">
    <property type="entry name" value="BIR_REPEAT_2"/>
    <property type="match status" value="1"/>
</dbReference>
<feature type="compositionally biased region" description="Acidic residues" evidence="1">
    <location>
        <begin position="483"/>
        <end position="492"/>
    </location>
</feature>
<feature type="compositionally biased region" description="Polar residues" evidence="1">
    <location>
        <begin position="542"/>
        <end position="551"/>
    </location>
</feature>
<protein>
    <submittedName>
        <fullName evidence="2">Uncharacterized protein</fullName>
    </submittedName>
</protein>
<feature type="region of interest" description="Disordered" evidence="1">
    <location>
        <begin position="375"/>
        <end position="645"/>
    </location>
</feature>
<feature type="region of interest" description="Disordered" evidence="1">
    <location>
        <begin position="212"/>
        <end position="244"/>
    </location>
</feature>
<dbReference type="AlphaFoldDB" id="A0ABD0JNS7"/>
<sequence>MEPKSDNTDSAENGKQGREEVKKVHLFSRFICSLNISDGLNAEYKPPGEFTVVLGSDLSILFESGVLFTESKDAYYKDSKCDHISRRKKLYIGDTWTGPSSVFISERIGQLLQHVFLSQIIPIAVGTGGKADRLLSEIMRGLKRDPVRAQQNLEMLQQVMTALDRHMAAMNAAHSIRAASHAEKKENANLMQQYAFESRHAFSKLDFIPNSISEGDVKTGGRPKKQTMEGSYPQCIQRNDSTDDDKHSFIDKLVVLDRDKKRRDSGKASRIDSTKSDDRSESSGHSDETWELLNGKHDSDEQTISPRIQSYADDVDKKEEEHTSSGRSLGCLLLDIDKKALGSQERKDEELKRGLKVKPLDSRDLQVPLALEGISNVDNNPRRPTQDVPTGADLGGKRTHATDDGGFGNLTHQPYRGAVSTMPQHSTQPKQTLPGLADGLTSEADGIRPFGTLLHAGSLQTSNHEDQQDRDRAEATEQKLPEENLDEDAEPELSEKHCNGNNEHKPSEDIPDKTTKPERSEPNENSDENSEPEQSVDAVNMAATNHFTNADENPETSRHDPIRSSAASTQMQDGISGVTDQASEDKNITPEASSPCDTRDYVASEHTDNSSESMASLGEEGKTCDPDGGENASRCDGAAPRDDPTLDIVWCAGRGLPAEEAESTPKASTLIAQPETESEVSDETEDDDLPTDDVATASVDQVLKEAERFETSSATLPLSYTSSNFDGQISPPTTFRFSQPVQVRSPADSETFTISYFECTPVQEDSAPSEIIYMSQFEMDEMEPNTNHPEDQLHDASGEIGRCHYEASAYGDFGSEVPRRHRPQPPLEGAVYCTDSFQSRTDGEDNALRMIPKQREESRRTPDDPRPHEPQHAEASPPIPFSIARQSAAEDPQHLPNHIQLPPIIVHAAGAIPPWATKKPRLDLRQAASYDNASLLVRRATFHQGWPEESHQDLANTALAGFYYTGRGRQVRCWWCGVVIDCLLSGQDPWEAHARLSPSCRYLVEMRREPATQSK</sequence>
<evidence type="ECO:0000313" key="3">
    <source>
        <dbReference type="Proteomes" id="UP001519460"/>
    </source>
</evidence>
<feature type="compositionally biased region" description="Acidic residues" evidence="1">
    <location>
        <begin position="676"/>
        <end position="691"/>
    </location>
</feature>
<feature type="compositionally biased region" description="Basic and acidic residues" evidence="1">
    <location>
        <begin position="841"/>
        <end position="872"/>
    </location>
</feature>
<dbReference type="SMART" id="SM00238">
    <property type="entry name" value="BIR"/>
    <property type="match status" value="1"/>
</dbReference>
<comment type="caution">
    <text evidence="2">The sequence shown here is derived from an EMBL/GenBank/DDBJ whole genome shotgun (WGS) entry which is preliminary data.</text>
</comment>
<evidence type="ECO:0000313" key="2">
    <source>
        <dbReference type="EMBL" id="KAK7476386.1"/>
    </source>
</evidence>
<feature type="compositionally biased region" description="Basic and acidic residues" evidence="1">
    <location>
        <begin position="463"/>
        <end position="482"/>
    </location>
</feature>
<proteinExistence type="predicted"/>
<gene>
    <name evidence="2" type="ORF">BaRGS_00032386</name>
</gene>
<feature type="compositionally biased region" description="Basic and acidic residues" evidence="1">
    <location>
        <begin position="314"/>
        <end position="324"/>
    </location>
</feature>
<dbReference type="SUPFAM" id="SSF57924">
    <property type="entry name" value="Inhibitor of apoptosis (IAP) repeat"/>
    <property type="match status" value="1"/>
</dbReference>
<feature type="non-terminal residue" evidence="2">
    <location>
        <position position="1015"/>
    </location>
</feature>
<dbReference type="Pfam" id="PF00653">
    <property type="entry name" value="BIR"/>
    <property type="match status" value="1"/>
</dbReference>
<feature type="compositionally biased region" description="Polar residues" evidence="1">
    <location>
        <begin position="565"/>
        <end position="581"/>
    </location>
</feature>
<dbReference type="CDD" id="cd00022">
    <property type="entry name" value="BIR"/>
    <property type="match status" value="1"/>
</dbReference>
<dbReference type="InterPro" id="IPR050784">
    <property type="entry name" value="IAP"/>
</dbReference>
<dbReference type="PANTHER" id="PTHR10044">
    <property type="entry name" value="INHIBITOR OF APOPTOSIS"/>
    <property type="match status" value="1"/>
</dbReference>
<dbReference type="EMBL" id="JACVVK020000377">
    <property type="protein sequence ID" value="KAK7476386.1"/>
    <property type="molecule type" value="Genomic_DNA"/>
</dbReference>
<dbReference type="Gene3D" id="1.10.1170.10">
    <property type="entry name" value="Inhibitor Of Apoptosis Protein (2mihbC-IAP-1), Chain A"/>
    <property type="match status" value="1"/>
</dbReference>
<dbReference type="PANTHER" id="PTHR10044:SF139">
    <property type="entry name" value="DEATH-ASSOCIATED INHIBITOR OF APOPTOSIS 2"/>
    <property type="match status" value="1"/>
</dbReference>